<dbReference type="GO" id="GO:0005975">
    <property type="term" value="P:carbohydrate metabolic process"/>
    <property type="evidence" value="ECO:0007669"/>
    <property type="project" value="InterPro"/>
</dbReference>
<reference evidence="5" key="1">
    <citation type="submission" date="2023-03" db="EMBL/GenBank/DDBJ databases">
        <title>Andean soil-derived lignocellulolytic bacterial consortium as a source of novel taxa and putative plastic-active enzymes.</title>
        <authorList>
            <person name="Diaz-Garcia L."/>
            <person name="Chuvochina M."/>
            <person name="Feuerriegel G."/>
            <person name="Bunk B."/>
            <person name="Sproer C."/>
            <person name="Streit W.R."/>
            <person name="Rodriguez L.M."/>
            <person name="Overmann J."/>
            <person name="Jimenez D.J."/>
        </authorList>
    </citation>
    <scope>NUCLEOTIDE SEQUENCE</scope>
    <source>
        <strain evidence="5">MAG 7</strain>
    </source>
</reference>
<keyword evidence="3" id="KW-0146">Chitin degradation</keyword>
<proteinExistence type="predicted"/>
<dbReference type="GO" id="GO:0008843">
    <property type="term" value="F:endochitinase activity"/>
    <property type="evidence" value="ECO:0007669"/>
    <property type="project" value="UniProtKB-EC"/>
</dbReference>
<dbReference type="Gene3D" id="3.10.50.10">
    <property type="match status" value="1"/>
</dbReference>
<dbReference type="AlphaFoldDB" id="A0AAJ5WZ51"/>
<evidence type="ECO:0000259" key="4">
    <source>
        <dbReference type="PROSITE" id="PS51910"/>
    </source>
</evidence>
<keyword evidence="3" id="KW-0119">Carbohydrate metabolism</keyword>
<dbReference type="InterPro" id="IPR050314">
    <property type="entry name" value="Glycosyl_Hydrlase_18"/>
</dbReference>
<feature type="domain" description="GH18" evidence="4">
    <location>
        <begin position="32"/>
        <end position="370"/>
    </location>
</feature>
<comment type="catalytic activity">
    <reaction evidence="1">
        <text>Random endo-hydrolysis of N-acetyl-beta-D-glucosaminide (1-&gt;4)-beta-linkages in chitin and chitodextrins.</text>
        <dbReference type="EC" id="3.2.1.14"/>
    </reaction>
</comment>
<dbReference type="SUPFAM" id="SSF51445">
    <property type="entry name" value="(Trans)glycosidases"/>
    <property type="match status" value="1"/>
</dbReference>
<evidence type="ECO:0000256" key="3">
    <source>
        <dbReference type="ARBA" id="ARBA00023024"/>
    </source>
</evidence>
<dbReference type="InterPro" id="IPR017853">
    <property type="entry name" value="GH"/>
</dbReference>
<accession>A0AAJ5WZ51</accession>
<dbReference type="InterPro" id="IPR001223">
    <property type="entry name" value="Glyco_hydro18_cat"/>
</dbReference>
<sequence length="370" mass="40891">MKPQLLILTLIVWAVAGVVKPAAGQSSNGKKLTVIAYYGGDAAAIDRYPVEKLTHIIYSFCYLRNNQLVTGGTDANKAIRKLVSLKKKHPGLKVLLSLGGWGGCKTCSEAFSTAEGRLVFARSTKKMIDSFMADGIDLDWEYPAIEGPPGHRFAPEDRPNFTELVRVLRKELGDKLEISFAAGGFPKFLEQSIEWTKVMPLLDRVNIMSYDLVHGYSVATGHHTPLYSNATQVESADDAVRYLDSLGIPRSKIVIGAAFYARVFSGVDSVNNGLSRPGKFKSSVAYKTFISDFTPGNGYQCYWDSTASAPYCYNAVTKTFATFDNLRSVRLKTRYAIDRGLNGIMFWELKLDKNSGGLLDEIYKAKQEGR</sequence>
<dbReference type="Proteomes" id="UP001220610">
    <property type="component" value="Chromosome"/>
</dbReference>
<dbReference type="Gene3D" id="3.20.20.80">
    <property type="entry name" value="Glycosidases"/>
    <property type="match status" value="1"/>
</dbReference>
<dbReference type="PANTHER" id="PTHR11177">
    <property type="entry name" value="CHITINASE"/>
    <property type="match status" value="1"/>
</dbReference>
<organism evidence="5 6">
    <name type="scientific">Candidatus Pseudobacter hemicellulosilyticus</name>
    <dbReference type="NCBI Taxonomy" id="3121375"/>
    <lineage>
        <taxon>Bacteria</taxon>
        <taxon>Pseudomonadati</taxon>
        <taxon>Bacteroidota</taxon>
        <taxon>Chitinophagia</taxon>
        <taxon>Chitinophagales</taxon>
        <taxon>Chitinophagaceae</taxon>
        <taxon>Pseudobacter</taxon>
    </lineage>
</organism>
<name>A0AAJ5WZ51_9BACT</name>
<keyword evidence="3" id="KW-0624">Polysaccharide degradation</keyword>
<dbReference type="EMBL" id="CP119311">
    <property type="protein sequence ID" value="WEK38068.1"/>
    <property type="molecule type" value="Genomic_DNA"/>
</dbReference>
<dbReference type="PANTHER" id="PTHR11177:SF317">
    <property type="entry name" value="CHITINASE 12-RELATED"/>
    <property type="match status" value="1"/>
</dbReference>
<dbReference type="Pfam" id="PF00704">
    <property type="entry name" value="Glyco_hydro_18"/>
    <property type="match status" value="1"/>
</dbReference>
<protein>
    <recommendedName>
        <fullName evidence="2">chitinase</fullName>
        <ecNumber evidence="2">3.2.1.14</ecNumber>
    </recommendedName>
</protein>
<dbReference type="GO" id="GO:0006032">
    <property type="term" value="P:chitin catabolic process"/>
    <property type="evidence" value="ECO:0007669"/>
    <property type="project" value="UniProtKB-KW"/>
</dbReference>
<keyword evidence="5" id="KW-0378">Hydrolase</keyword>
<evidence type="ECO:0000256" key="1">
    <source>
        <dbReference type="ARBA" id="ARBA00000822"/>
    </source>
</evidence>
<evidence type="ECO:0000256" key="2">
    <source>
        <dbReference type="ARBA" id="ARBA00012729"/>
    </source>
</evidence>
<dbReference type="GO" id="GO:0008061">
    <property type="term" value="F:chitin binding"/>
    <property type="evidence" value="ECO:0007669"/>
    <property type="project" value="InterPro"/>
</dbReference>
<dbReference type="CDD" id="cd06548">
    <property type="entry name" value="GH18_chitinase"/>
    <property type="match status" value="1"/>
</dbReference>
<evidence type="ECO:0000313" key="6">
    <source>
        <dbReference type="Proteomes" id="UP001220610"/>
    </source>
</evidence>
<dbReference type="InterPro" id="IPR011583">
    <property type="entry name" value="Chitinase_II/V-like_cat"/>
</dbReference>
<dbReference type="InterPro" id="IPR029070">
    <property type="entry name" value="Chitinase_insertion_sf"/>
</dbReference>
<gene>
    <name evidence="5" type="ORF">P0Y53_11215</name>
</gene>
<dbReference type="SUPFAM" id="SSF54556">
    <property type="entry name" value="Chitinase insertion domain"/>
    <property type="match status" value="1"/>
</dbReference>
<dbReference type="SMART" id="SM00636">
    <property type="entry name" value="Glyco_18"/>
    <property type="match status" value="1"/>
</dbReference>
<dbReference type="PROSITE" id="PS51910">
    <property type="entry name" value="GH18_2"/>
    <property type="match status" value="1"/>
</dbReference>
<dbReference type="EC" id="3.2.1.14" evidence="2"/>
<evidence type="ECO:0000313" key="5">
    <source>
        <dbReference type="EMBL" id="WEK38068.1"/>
    </source>
</evidence>